<proteinExistence type="predicted"/>
<dbReference type="PANTHER" id="PTHR33295:SF18">
    <property type="entry name" value="AAA+ ATPASE DOMAIN-CONTAINING PROTEIN"/>
    <property type="match status" value="1"/>
</dbReference>
<evidence type="ECO:0000313" key="2">
    <source>
        <dbReference type="EMBL" id="OGG25998.1"/>
    </source>
</evidence>
<gene>
    <name evidence="2" type="ORF">A2960_05585</name>
</gene>
<evidence type="ECO:0000259" key="1">
    <source>
        <dbReference type="Pfam" id="PF13173"/>
    </source>
</evidence>
<dbReference type="Proteomes" id="UP000176609">
    <property type="component" value="Unassembled WGS sequence"/>
</dbReference>
<dbReference type="PANTHER" id="PTHR33295">
    <property type="entry name" value="ATPASE"/>
    <property type="match status" value="1"/>
</dbReference>
<dbReference type="EMBL" id="MFJR01000014">
    <property type="protein sequence ID" value="OGG25998.1"/>
    <property type="molecule type" value="Genomic_DNA"/>
</dbReference>
<dbReference type="Pfam" id="PF13173">
    <property type="entry name" value="AAA_14"/>
    <property type="match status" value="1"/>
</dbReference>
<dbReference type="AlphaFoldDB" id="A0A1F6AMU5"/>
<dbReference type="InterPro" id="IPR041682">
    <property type="entry name" value="AAA_14"/>
</dbReference>
<sequence length="87" mass="9839">MTRQKEYAIVLDEISSVEKWPQAIKWLADNGFLKDSTLFLTGSSSVKLKKSGEFMPGRRGLGQDMIFLPVTFKEYLALNGVNPEKKD</sequence>
<protein>
    <recommendedName>
        <fullName evidence="1">AAA domain-containing protein</fullName>
    </recommendedName>
</protein>
<organism evidence="2 3">
    <name type="scientific">Candidatus Gottesmanbacteria bacterium RIFCSPLOWO2_01_FULL_39_12b</name>
    <dbReference type="NCBI Taxonomy" id="1798388"/>
    <lineage>
        <taxon>Bacteria</taxon>
        <taxon>Candidatus Gottesmaniibacteriota</taxon>
    </lineage>
</organism>
<name>A0A1F6AMU5_9BACT</name>
<accession>A0A1F6AMU5</accession>
<feature type="domain" description="AAA" evidence="1">
    <location>
        <begin position="5"/>
        <end position="76"/>
    </location>
</feature>
<reference evidence="2 3" key="1">
    <citation type="journal article" date="2016" name="Nat. Commun.">
        <title>Thousands of microbial genomes shed light on interconnected biogeochemical processes in an aquifer system.</title>
        <authorList>
            <person name="Anantharaman K."/>
            <person name="Brown C.T."/>
            <person name="Hug L.A."/>
            <person name="Sharon I."/>
            <person name="Castelle C.J."/>
            <person name="Probst A.J."/>
            <person name="Thomas B.C."/>
            <person name="Singh A."/>
            <person name="Wilkins M.J."/>
            <person name="Karaoz U."/>
            <person name="Brodie E.L."/>
            <person name="Williams K.H."/>
            <person name="Hubbard S.S."/>
            <person name="Banfield J.F."/>
        </authorList>
    </citation>
    <scope>NUCLEOTIDE SEQUENCE [LARGE SCALE GENOMIC DNA]</scope>
</reference>
<evidence type="ECO:0000313" key="3">
    <source>
        <dbReference type="Proteomes" id="UP000176609"/>
    </source>
</evidence>
<comment type="caution">
    <text evidence="2">The sequence shown here is derived from an EMBL/GenBank/DDBJ whole genome shotgun (WGS) entry which is preliminary data.</text>
</comment>